<dbReference type="InterPro" id="IPR027485">
    <property type="entry name" value="AMMECR1_N"/>
</dbReference>
<dbReference type="Pfam" id="PF01871">
    <property type="entry name" value="AMMECR1"/>
    <property type="match status" value="1"/>
</dbReference>
<dbReference type="PANTHER" id="PTHR13016:SF0">
    <property type="entry name" value="AMME SYNDROME CANDIDATE GENE 1 PROTEIN"/>
    <property type="match status" value="1"/>
</dbReference>
<organism evidence="2">
    <name type="scientific">Candidatus Kentrum sp. TC</name>
    <dbReference type="NCBI Taxonomy" id="2126339"/>
    <lineage>
        <taxon>Bacteria</taxon>
        <taxon>Pseudomonadati</taxon>
        <taxon>Pseudomonadota</taxon>
        <taxon>Gammaproteobacteria</taxon>
        <taxon>Candidatus Kentrum</taxon>
    </lineage>
</organism>
<dbReference type="Gene3D" id="3.30.1490.150">
    <property type="entry name" value="Hypothetical protein ph0010, domain 2"/>
    <property type="match status" value="1"/>
</dbReference>
<reference evidence="2" key="1">
    <citation type="submission" date="2019-02" db="EMBL/GenBank/DDBJ databases">
        <authorList>
            <person name="Gruber-Vodicka R. H."/>
            <person name="Seah K. B. B."/>
        </authorList>
    </citation>
    <scope>NUCLEOTIDE SEQUENCE</scope>
    <source>
        <strain evidence="2">BECK_BZ125</strain>
    </source>
</reference>
<dbReference type="PROSITE" id="PS51112">
    <property type="entry name" value="AMMECR1"/>
    <property type="match status" value="1"/>
</dbReference>
<feature type="domain" description="AMMECR1" evidence="1">
    <location>
        <begin position="20"/>
        <end position="200"/>
    </location>
</feature>
<evidence type="ECO:0000259" key="1">
    <source>
        <dbReference type="PROSITE" id="PS51112"/>
    </source>
</evidence>
<dbReference type="InterPro" id="IPR036071">
    <property type="entry name" value="AMMECR1_dom_sf"/>
</dbReference>
<dbReference type="AlphaFoldDB" id="A0A450YM13"/>
<dbReference type="Gene3D" id="3.30.700.20">
    <property type="entry name" value="Hypothetical protein ph0010, domain 1"/>
    <property type="match status" value="1"/>
</dbReference>
<accession>A0A450YM13</accession>
<dbReference type="InterPro" id="IPR002733">
    <property type="entry name" value="AMMECR1_domain"/>
</dbReference>
<dbReference type="SUPFAM" id="SSF143447">
    <property type="entry name" value="AMMECR1-like"/>
    <property type="match status" value="1"/>
</dbReference>
<dbReference type="EMBL" id="CAADFT010000019">
    <property type="protein sequence ID" value="VFK42539.1"/>
    <property type="molecule type" value="Genomic_DNA"/>
</dbReference>
<protein>
    <recommendedName>
        <fullName evidence="1">AMMECR1 domain-containing protein</fullName>
    </recommendedName>
</protein>
<proteinExistence type="predicted"/>
<dbReference type="InterPro" id="IPR027623">
    <property type="entry name" value="AmmeMemoSam_A"/>
</dbReference>
<dbReference type="InterPro" id="IPR023473">
    <property type="entry name" value="AMMECR1"/>
</dbReference>
<gene>
    <name evidence="2" type="ORF">BECKTC1821E_GA0114239_101936</name>
</gene>
<name>A0A450YM13_9GAMM</name>
<dbReference type="NCBIfam" id="TIGR04335">
    <property type="entry name" value="AmmeMemoSam_A"/>
    <property type="match status" value="1"/>
</dbReference>
<dbReference type="PANTHER" id="PTHR13016">
    <property type="entry name" value="AMMECR1 HOMOLOG"/>
    <property type="match status" value="1"/>
</dbReference>
<evidence type="ECO:0000313" key="2">
    <source>
        <dbReference type="EMBL" id="VFK42539.1"/>
    </source>
</evidence>
<sequence length="200" mass="22026">MKRTTPAHGNDSNHHELSAQERETLLGIAMDAIAHGLAHKKAPSMDPTAFPTPLREKRATFVTLEQEGGLRGCIGSLRTTHSLVEDLARNAFDAAFHDPRFSPLTREELERVTIKISLLTPAEPMRFASEADLLDQLRPGVDGLILTTGSRRATFLPSVWASLPKPAEFLYHLKLKAGLAPDAWPPDVAVSRYTTEQISQ</sequence>
<dbReference type="NCBIfam" id="TIGR00296">
    <property type="entry name" value="TIGR00296 family protein"/>
    <property type="match status" value="1"/>
</dbReference>